<organism evidence="2">
    <name type="scientific">Culicoides sonorensis</name>
    <name type="common">Biting midge</name>
    <dbReference type="NCBI Taxonomy" id="179676"/>
    <lineage>
        <taxon>Eukaryota</taxon>
        <taxon>Metazoa</taxon>
        <taxon>Ecdysozoa</taxon>
        <taxon>Arthropoda</taxon>
        <taxon>Hexapoda</taxon>
        <taxon>Insecta</taxon>
        <taxon>Pterygota</taxon>
        <taxon>Neoptera</taxon>
        <taxon>Endopterygota</taxon>
        <taxon>Diptera</taxon>
        <taxon>Nematocera</taxon>
        <taxon>Chironomoidea</taxon>
        <taxon>Ceratopogonidae</taxon>
        <taxon>Ceratopogoninae</taxon>
        <taxon>Culicoides</taxon>
        <taxon>Monoculicoides</taxon>
    </lineage>
</organism>
<protein>
    <submittedName>
        <fullName evidence="2">CSON010054 protein</fullName>
    </submittedName>
</protein>
<name>A0A336MZ29_CULSO</name>
<evidence type="ECO:0000256" key="1">
    <source>
        <dbReference type="SAM" id="MobiDB-lite"/>
    </source>
</evidence>
<dbReference type="EMBL" id="UFQT01004071">
    <property type="protein sequence ID" value="SSX35480.1"/>
    <property type="molecule type" value="Genomic_DNA"/>
</dbReference>
<feature type="compositionally biased region" description="Basic and acidic residues" evidence="1">
    <location>
        <begin position="54"/>
        <end position="70"/>
    </location>
</feature>
<dbReference type="VEuPathDB" id="VectorBase:CSON010054"/>
<proteinExistence type="predicted"/>
<dbReference type="AlphaFoldDB" id="A0A336MZ29"/>
<reference evidence="2" key="1">
    <citation type="submission" date="2018-07" db="EMBL/GenBank/DDBJ databases">
        <authorList>
            <person name="Quirk P.G."/>
            <person name="Krulwich T.A."/>
        </authorList>
    </citation>
    <scope>NUCLEOTIDE SEQUENCE</scope>
</reference>
<evidence type="ECO:0000313" key="2">
    <source>
        <dbReference type="EMBL" id="SSX35480.1"/>
    </source>
</evidence>
<sequence length="140" mass="15025">MLSFPGFCCLTRCSIAISAYSTKFSPEIVSVSGSSSSELLQSNKACGAAPPTAPKRESESMASRSDDDEHKFETHLSHSLLTGEIASVKAIFKIFLLSPAPEFSRIGLKTALLSFSSPFPLTNFNVVTSVETRALFLVIS</sequence>
<gene>
    <name evidence="2" type="primary">CSON010054</name>
</gene>
<accession>A0A336MZ29</accession>
<feature type="region of interest" description="Disordered" evidence="1">
    <location>
        <begin position="42"/>
        <end position="70"/>
    </location>
</feature>